<dbReference type="EMBL" id="JAHHGM010000007">
    <property type="protein sequence ID" value="MBT2989204.1"/>
    <property type="molecule type" value="Genomic_DNA"/>
</dbReference>
<organism evidence="3 4">
    <name type="scientific">Candidatus Thiodiazotropha taylori</name>
    <dbReference type="NCBI Taxonomy" id="2792791"/>
    <lineage>
        <taxon>Bacteria</taxon>
        <taxon>Pseudomonadati</taxon>
        <taxon>Pseudomonadota</taxon>
        <taxon>Gammaproteobacteria</taxon>
        <taxon>Chromatiales</taxon>
        <taxon>Sedimenticolaceae</taxon>
        <taxon>Candidatus Thiodiazotropha</taxon>
    </lineage>
</organism>
<dbReference type="SUPFAM" id="SSF52833">
    <property type="entry name" value="Thioredoxin-like"/>
    <property type="match status" value="1"/>
</dbReference>
<dbReference type="Pfam" id="PF00578">
    <property type="entry name" value="AhpC-TSA"/>
    <property type="match status" value="1"/>
</dbReference>
<proteinExistence type="predicted"/>
<accession>A0A944M8F9</accession>
<evidence type="ECO:0000259" key="2">
    <source>
        <dbReference type="PROSITE" id="PS51352"/>
    </source>
</evidence>
<dbReference type="GO" id="GO:0016209">
    <property type="term" value="F:antioxidant activity"/>
    <property type="evidence" value="ECO:0007669"/>
    <property type="project" value="InterPro"/>
</dbReference>
<dbReference type="InterPro" id="IPR013766">
    <property type="entry name" value="Thioredoxin_domain"/>
</dbReference>
<reference evidence="3 4" key="1">
    <citation type="submission" date="2021-05" db="EMBL/GenBank/DDBJ databases">
        <title>Genetic and Functional Diversity in Clade A Lucinid endosymbionts from the Bahamas.</title>
        <authorList>
            <person name="Giani N.M."/>
            <person name="Engel A.S."/>
            <person name="Campbell B.J."/>
        </authorList>
    </citation>
    <scope>NUCLEOTIDE SEQUENCE [LARGE SCALE GENOMIC DNA]</scope>
    <source>
        <strain evidence="3">LUC16012Gg_MoonRockCtena</strain>
    </source>
</reference>
<dbReference type="InterPro" id="IPR036249">
    <property type="entry name" value="Thioredoxin-like_sf"/>
</dbReference>
<dbReference type="GO" id="GO:0015036">
    <property type="term" value="F:disulfide oxidoreductase activity"/>
    <property type="evidence" value="ECO:0007669"/>
    <property type="project" value="UniProtKB-ARBA"/>
</dbReference>
<dbReference type="PANTHER" id="PTHR42852:SF13">
    <property type="entry name" value="PROTEIN DIPZ"/>
    <property type="match status" value="1"/>
</dbReference>
<dbReference type="InterPro" id="IPR050553">
    <property type="entry name" value="Thioredoxin_ResA/DsbE_sf"/>
</dbReference>
<dbReference type="PROSITE" id="PS51352">
    <property type="entry name" value="THIOREDOXIN_2"/>
    <property type="match status" value="1"/>
</dbReference>
<dbReference type="PROSITE" id="PS00194">
    <property type="entry name" value="THIOREDOXIN_1"/>
    <property type="match status" value="1"/>
</dbReference>
<dbReference type="Proteomes" id="UP000770889">
    <property type="component" value="Unassembled WGS sequence"/>
</dbReference>
<dbReference type="PANTHER" id="PTHR42852">
    <property type="entry name" value="THIOL:DISULFIDE INTERCHANGE PROTEIN DSBE"/>
    <property type="match status" value="1"/>
</dbReference>
<dbReference type="InterPro" id="IPR000866">
    <property type="entry name" value="AhpC/TSA"/>
</dbReference>
<dbReference type="CDD" id="cd02966">
    <property type="entry name" value="TlpA_like_family"/>
    <property type="match status" value="1"/>
</dbReference>
<gene>
    <name evidence="3" type="ORF">KME65_09590</name>
</gene>
<evidence type="ECO:0000313" key="4">
    <source>
        <dbReference type="Proteomes" id="UP000770889"/>
    </source>
</evidence>
<evidence type="ECO:0000256" key="1">
    <source>
        <dbReference type="ARBA" id="ARBA00023284"/>
    </source>
</evidence>
<dbReference type="AlphaFoldDB" id="A0A944M8F9"/>
<comment type="caution">
    <text evidence="3">The sequence shown here is derived from an EMBL/GenBank/DDBJ whole genome shotgun (WGS) entry which is preliminary data.</text>
</comment>
<keyword evidence="1" id="KW-0676">Redox-active center</keyword>
<evidence type="ECO:0000313" key="3">
    <source>
        <dbReference type="EMBL" id="MBT2989204.1"/>
    </source>
</evidence>
<dbReference type="Gene3D" id="3.40.30.10">
    <property type="entry name" value="Glutaredoxin"/>
    <property type="match status" value="1"/>
</dbReference>
<protein>
    <submittedName>
        <fullName evidence="3">TlpA family protein disulfide reductase</fullName>
    </submittedName>
</protein>
<feature type="domain" description="Thioredoxin" evidence="2">
    <location>
        <begin position="5"/>
        <end position="148"/>
    </location>
</feature>
<dbReference type="InterPro" id="IPR017937">
    <property type="entry name" value="Thioredoxin_CS"/>
</dbReference>
<sequence length="157" mass="17574">MFRAYTDPKPVSRQAFTTDGGKKIDLDSLPGPRALLVNFWTTWCTPCREEMPSLDRLQGRVSSDQLLILPLVRDGKGLSEAERFYRTHEITNLPVAADRFGKISHDHRIGALPQTLFVDQQGLVKGVLIGGVDWESRPVLELLNRCLNVTVDQETSG</sequence>
<name>A0A944M8F9_9GAMM</name>